<evidence type="ECO:0000259" key="7">
    <source>
        <dbReference type="PROSITE" id="PS50262"/>
    </source>
</evidence>
<evidence type="ECO:0000256" key="3">
    <source>
        <dbReference type="ARBA" id="ARBA00022692"/>
    </source>
</evidence>
<feature type="transmembrane region" description="Helical" evidence="6">
    <location>
        <begin position="281"/>
        <end position="306"/>
    </location>
</feature>
<protein>
    <recommendedName>
        <fullName evidence="7">G-protein coupled receptors family 1 profile domain-containing protein</fullName>
    </recommendedName>
</protein>
<dbReference type="InterPro" id="IPR000276">
    <property type="entry name" value="GPCR_Rhodpsn"/>
</dbReference>
<evidence type="ECO:0000256" key="6">
    <source>
        <dbReference type="SAM" id="Phobius"/>
    </source>
</evidence>
<dbReference type="EMBL" id="KB311659">
    <property type="protein sequence ID" value="ELT88846.1"/>
    <property type="molecule type" value="Genomic_DNA"/>
</dbReference>
<reference evidence="8 10" key="2">
    <citation type="journal article" date="2013" name="Nature">
        <title>Insights into bilaterian evolution from three spiralian genomes.</title>
        <authorList>
            <person name="Simakov O."/>
            <person name="Marletaz F."/>
            <person name="Cho S.J."/>
            <person name="Edsinger-Gonzales E."/>
            <person name="Havlak P."/>
            <person name="Hellsten U."/>
            <person name="Kuo D.H."/>
            <person name="Larsson T."/>
            <person name="Lv J."/>
            <person name="Arendt D."/>
            <person name="Savage R."/>
            <person name="Osoegawa K."/>
            <person name="de Jong P."/>
            <person name="Grimwood J."/>
            <person name="Chapman J.A."/>
            <person name="Shapiro H."/>
            <person name="Aerts A."/>
            <person name="Otillar R.P."/>
            <person name="Terry A.Y."/>
            <person name="Boore J.L."/>
            <person name="Grigoriev I.V."/>
            <person name="Lindberg D.R."/>
            <person name="Seaver E.C."/>
            <person name="Weisblat D.A."/>
            <person name="Putnam N.H."/>
            <person name="Rokhsar D.S."/>
        </authorList>
    </citation>
    <scope>NUCLEOTIDE SEQUENCE</scope>
    <source>
        <strain evidence="8 10">I ESC-2004</strain>
    </source>
</reference>
<name>R7TCP6_CAPTE</name>
<evidence type="ECO:0000256" key="4">
    <source>
        <dbReference type="ARBA" id="ARBA00022989"/>
    </source>
</evidence>
<gene>
    <name evidence="8" type="ORF">CAPTEDRAFT_190659</name>
</gene>
<evidence type="ECO:0000256" key="5">
    <source>
        <dbReference type="ARBA" id="ARBA00023136"/>
    </source>
</evidence>
<dbReference type="OrthoDB" id="6101402at2759"/>
<organism evidence="8">
    <name type="scientific">Capitella teleta</name>
    <name type="common">Polychaete worm</name>
    <dbReference type="NCBI Taxonomy" id="283909"/>
    <lineage>
        <taxon>Eukaryota</taxon>
        <taxon>Metazoa</taxon>
        <taxon>Spiralia</taxon>
        <taxon>Lophotrochozoa</taxon>
        <taxon>Annelida</taxon>
        <taxon>Polychaeta</taxon>
        <taxon>Sedentaria</taxon>
        <taxon>Scolecida</taxon>
        <taxon>Capitellidae</taxon>
        <taxon>Capitella</taxon>
    </lineage>
</organism>
<feature type="transmembrane region" description="Helical" evidence="6">
    <location>
        <begin position="251"/>
        <end position="275"/>
    </location>
</feature>
<feature type="domain" description="G-protein coupled receptors family 1 profile" evidence="7">
    <location>
        <begin position="51"/>
        <end position="304"/>
    </location>
</feature>
<reference evidence="9" key="3">
    <citation type="submission" date="2015-06" db="UniProtKB">
        <authorList>
            <consortium name="EnsemblMetazoa"/>
        </authorList>
    </citation>
    <scope>IDENTIFICATION</scope>
</reference>
<dbReference type="STRING" id="283909.R7TCP6"/>
<dbReference type="SMART" id="SM01381">
    <property type="entry name" value="7TM_GPCR_Srsx"/>
    <property type="match status" value="1"/>
</dbReference>
<dbReference type="InterPro" id="IPR017452">
    <property type="entry name" value="GPCR_Rhodpsn_7TM"/>
</dbReference>
<evidence type="ECO:0000256" key="2">
    <source>
        <dbReference type="ARBA" id="ARBA00022475"/>
    </source>
</evidence>
<feature type="transmembrane region" description="Helical" evidence="6">
    <location>
        <begin position="194"/>
        <end position="214"/>
    </location>
</feature>
<feature type="transmembrane region" description="Helical" evidence="6">
    <location>
        <begin position="35"/>
        <end position="60"/>
    </location>
</feature>
<comment type="subcellular location">
    <subcellularLocation>
        <location evidence="1">Cell membrane</location>
        <topology evidence="1">Multi-pass membrane protein</topology>
    </subcellularLocation>
</comment>
<dbReference type="PRINTS" id="PR00237">
    <property type="entry name" value="GPCRRHODOPSN"/>
</dbReference>
<evidence type="ECO:0000313" key="10">
    <source>
        <dbReference type="Proteomes" id="UP000014760"/>
    </source>
</evidence>
<keyword evidence="2" id="KW-1003">Cell membrane</keyword>
<dbReference type="GO" id="GO:0005886">
    <property type="term" value="C:plasma membrane"/>
    <property type="evidence" value="ECO:0007669"/>
    <property type="project" value="UniProtKB-SubCell"/>
</dbReference>
<keyword evidence="4 6" id="KW-1133">Transmembrane helix</keyword>
<sequence>MSADADSFIETQTMPAELTTEENVSVAANDLTYRIVTGALVCLLITAILGLNSLVIISFIKKLIPRTLSNFYITQLAVTDFSFGISLLVNFIASSISKRAGGTWFCLLQISFTCCSMTASAFASLFLTIDRLQSLKMSLEYDPQMTKKRYVIRALQVWLVPILLFCLISLVWHNQIEDAPNGKCFAMYILKREFLAYIFLPLMFCITISVVMMYTPMVRLALRHARAIGATEVTSAQQQNMARELRVMGTAAMIMVPFFICYMPWCVIVSMIVYIDYDNETFISVLEYIVGLMLLAAVVNPIIYAVRQTEFREAFKILLGYK</sequence>
<feature type="transmembrane region" description="Helical" evidence="6">
    <location>
        <begin position="150"/>
        <end position="174"/>
    </location>
</feature>
<dbReference type="GO" id="GO:0004930">
    <property type="term" value="F:G protein-coupled receptor activity"/>
    <property type="evidence" value="ECO:0007669"/>
    <property type="project" value="InterPro"/>
</dbReference>
<proteinExistence type="predicted"/>
<evidence type="ECO:0000313" key="9">
    <source>
        <dbReference type="EnsemblMetazoa" id="CapteP190659"/>
    </source>
</evidence>
<reference evidence="10" key="1">
    <citation type="submission" date="2012-12" db="EMBL/GenBank/DDBJ databases">
        <authorList>
            <person name="Hellsten U."/>
            <person name="Grimwood J."/>
            <person name="Chapman J.A."/>
            <person name="Shapiro H."/>
            <person name="Aerts A."/>
            <person name="Otillar R.P."/>
            <person name="Terry A.Y."/>
            <person name="Boore J.L."/>
            <person name="Simakov O."/>
            <person name="Marletaz F."/>
            <person name="Cho S.-J."/>
            <person name="Edsinger-Gonzales E."/>
            <person name="Havlak P."/>
            <person name="Kuo D.-H."/>
            <person name="Larsson T."/>
            <person name="Lv J."/>
            <person name="Arendt D."/>
            <person name="Savage R."/>
            <person name="Osoegawa K."/>
            <person name="de Jong P."/>
            <person name="Lindberg D.R."/>
            <person name="Seaver E.C."/>
            <person name="Weisblat D.A."/>
            <person name="Putnam N.H."/>
            <person name="Grigoriev I.V."/>
            <person name="Rokhsar D.S."/>
        </authorList>
    </citation>
    <scope>NUCLEOTIDE SEQUENCE</scope>
    <source>
        <strain evidence="10">I ESC-2004</strain>
    </source>
</reference>
<dbReference type="EnsemblMetazoa" id="CapteT190659">
    <property type="protein sequence ID" value="CapteP190659"/>
    <property type="gene ID" value="CapteG190659"/>
</dbReference>
<feature type="transmembrane region" description="Helical" evidence="6">
    <location>
        <begin position="72"/>
        <end position="96"/>
    </location>
</feature>
<keyword evidence="10" id="KW-1185">Reference proteome</keyword>
<dbReference type="PANTHER" id="PTHR22750">
    <property type="entry name" value="G-PROTEIN COUPLED RECEPTOR"/>
    <property type="match status" value="1"/>
</dbReference>
<keyword evidence="5 6" id="KW-0472">Membrane</keyword>
<keyword evidence="3 6" id="KW-0812">Transmembrane</keyword>
<evidence type="ECO:0000313" key="8">
    <source>
        <dbReference type="EMBL" id="ELT88846.1"/>
    </source>
</evidence>
<accession>R7TCP6</accession>
<dbReference type="HOGENOM" id="CLU_055888_0_0_1"/>
<dbReference type="EMBL" id="AMQN01003362">
    <property type="status" value="NOT_ANNOTATED_CDS"/>
    <property type="molecule type" value="Genomic_DNA"/>
</dbReference>
<feature type="transmembrane region" description="Helical" evidence="6">
    <location>
        <begin position="102"/>
        <end position="129"/>
    </location>
</feature>
<dbReference type="Gene3D" id="1.20.1070.10">
    <property type="entry name" value="Rhodopsin 7-helix transmembrane proteins"/>
    <property type="match status" value="1"/>
</dbReference>
<evidence type="ECO:0000256" key="1">
    <source>
        <dbReference type="ARBA" id="ARBA00004651"/>
    </source>
</evidence>
<dbReference type="CDD" id="cd00637">
    <property type="entry name" value="7tm_classA_rhodopsin-like"/>
    <property type="match status" value="1"/>
</dbReference>
<dbReference type="SUPFAM" id="SSF81321">
    <property type="entry name" value="Family A G protein-coupled receptor-like"/>
    <property type="match status" value="1"/>
</dbReference>
<dbReference type="AlphaFoldDB" id="R7TCP6"/>
<dbReference type="Pfam" id="PF00001">
    <property type="entry name" value="7tm_1"/>
    <property type="match status" value="1"/>
</dbReference>
<dbReference type="PROSITE" id="PS50262">
    <property type="entry name" value="G_PROTEIN_RECEP_F1_2"/>
    <property type="match status" value="1"/>
</dbReference>
<dbReference type="Proteomes" id="UP000014760">
    <property type="component" value="Unassembled WGS sequence"/>
</dbReference>
<dbReference type="OMA" id="WRIREIG"/>